<organism evidence="1 2">
    <name type="scientific">Hydrogenophaga intermedia</name>
    <dbReference type="NCBI Taxonomy" id="65786"/>
    <lineage>
        <taxon>Bacteria</taxon>
        <taxon>Pseudomonadati</taxon>
        <taxon>Pseudomonadota</taxon>
        <taxon>Betaproteobacteria</taxon>
        <taxon>Burkholderiales</taxon>
        <taxon>Comamonadaceae</taxon>
        <taxon>Hydrogenophaga</taxon>
    </lineage>
</organism>
<gene>
    <name evidence="1" type="ORF">BN948_04916</name>
</gene>
<keyword evidence="1" id="KW-0560">Oxidoreductase</keyword>
<dbReference type="AlphaFoldDB" id="A0A1L1PKE4"/>
<dbReference type="GO" id="GO:0008802">
    <property type="term" value="F:betaine-aldehyde dehydrogenase (NAD+) activity"/>
    <property type="evidence" value="ECO:0007669"/>
    <property type="project" value="UniProtKB-EC"/>
</dbReference>
<dbReference type="Proteomes" id="UP000028878">
    <property type="component" value="Unassembled WGS sequence"/>
</dbReference>
<accession>A0A1L1PKE4</accession>
<dbReference type="SUPFAM" id="SSF53720">
    <property type="entry name" value="ALDH-like"/>
    <property type="match status" value="1"/>
</dbReference>
<keyword evidence="2" id="KW-1185">Reference proteome</keyword>
<name>A0A1L1PKE4_HYDIT</name>
<sequence>MTTTSLPSLSLDGRAFINGERIAARDGQTFDCFSPVDGRLLAPVARGQAATSTPP</sequence>
<evidence type="ECO:0000313" key="1">
    <source>
        <dbReference type="EMBL" id="CDN90472.1"/>
    </source>
</evidence>
<protein>
    <submittedName>
        <fullName evidence="1">Aldehyde dehydrogenase</fullName>
        <ecNumber evidence="1">1.2.1.8</ecNumber>
    </submittedName>
</protein>
<dbReference type="EMBL" id="CCAE010000086">
    <property type="protein sequence ID" value="CDN90472.1"/>
    <property type="molecule type" value="Genomic_DNA"/>
</dbReference>
<dbReference type="InterPro" id="IPR016161">
    <property type="entry name" value="Ald_DH/histidinol_DH"/>
</dbReference>
<reference evidence="2" key="1">
    <citation type="submission" date="2014-11" db="EMBL/GenBank/DDBJ databases">
        <title>Draft genome sequence of Hydrogenophaga intermedia S1.</title>
        <authorList>
            <person name="Gan H.M."/>
            <person name="Chew T.H."/>
            <person name="Stolz A."/>
        </authorList>
    </citation>
    <scope>NUCLEOTIDE SEQUENCE [LARGE SCALE GENOMIC DNA]</scope>
    <source>
        <strain evidence="2">S1</strain>
    </source>
</reference>
<evidence type="ECO:0000313" key="2">
    <source>
        <dbReference type="Proteomes" id="UP000028878"/>
    </source>
</evidence>
<proteinExistence type="predicted"/>
<dbReference type="EC" id="1.2.1.8" evidence="1"/>